<accession>A0A6J5ML33</accession>
<sequence>MEVYKITEEQKDILIGKTYDGLQYFNPTLDADGNWFISIEEFNYLTLVKAQELNIIVWWFTLPLIEYNPIIYERF</sequence>
<organism evidence="1">
    <name type="scientific">uncultured Caudovirales phage</name>
    <dbReference type="NCBI Taxonomy" id="2100421"/>
    <lineage>
        <taxon>Viruses</taxon>
        <taxon>Duplodnaviria</taxon>
        <taxon>Heunggongvirae</taxon>
        <taxon>Uroviricota</taxon>
        <taxon>Caudoviricetes</taxon>
        <taxon>Peduoviridae</taxon>
        <taxon>Maltschvirus</taxon>
        <taxon>Maltschvirus maltsch</taxon>
    </lineage>
</organism>
<dbReference type="EMBL" id="LR796480">
    <property type="protein sequence ID" value="CAB4146992.1"/>
    <property type="molecule type" value="Genomic_DNA"/>
</dbReference>
<name>A0A6J5ML33_9CAUD</name>
<reference evidence="1" key="1">
    <citation type="submission" date="2020-04" db="EMBL/GenBank/DDBJ databases">
        <authorList>
            <person name="Chiriac C."/>
            <person name="Salcher M."/>
            <person name="Ghai R."/>
            <person name="Kavagutti S V."/>
        </authorList>
    </citation>
    <scope>NUCLEOTIDE SEQUENCE</scope>
</reference>
<protein>
    <submittedName>
        <fullName evidence="1">Uncharacterized protein</fullName>
    </submittedName>
</protein>
<gene>
    <name evidence="1" type="ORF">UFOVP516_7</name>
</gene>
<evidence type="ECO:0000313" key="1">
    <source>
        <dbReference type="EMBL" id="CAB4146992.1"/>
    </source>
</evidence>
<proteinExistence type="predicted"/>